<comment type="caution">
    <text evidence="2">The sequence shown here is derived from an EMBL/GenBank/DDBJ whole genome shotgun (WGS) entry which is preliminary data.</text>
</comment>
<protein>
    <submittedName>
        <fullName evidence="2">Uncharacterized protein</fullName>
    </submittedName>
</protein>
<dbReference type="AlphaFoldDB" id="A0AAP0F290"/>
<accession>A0AAP0F290</accession>
<feature type="compositionally biased region" description="Basic residues" evidence="1">
    <location>
        <begin position="163"/>
        <end position="172"/>
    </location>
</feature>
<proteinExistence type="predicted"/>
<reference evidence="2 3" key="1">
    <citation type="submission" date="2024-01" db="EMBL/GenBank/DDBJ databases">
        <title>Genome assemblies of Stephania.</title>
        <authorList>
            <person name="Yang L."/>
        </authorList>
    </citation>
    <scope>NUCLEOTIDE SEQUENCE [LARGE SCALE GENOMIC DNA]</scope>
    <source>
        <strain evidence="2">JXDWG</strain>
        <tissue evidence="2">Leaf</tissue>
    </source>
</reference>
<feature type="compositionally biased region" description="Basic and acidic residues" evidence="1">
    <location>
        <begin position="128"/>
        <end position="140"/>
    </location>
</feature>
<dbReference type="Proteomes" id="UP001419268">
    <property type="component" value="Unassembled WGS sequence"/>
</dbReference>
<evidence type="ECO:0000256" key="1">
    <source>
        <dbReference type="SAM" id="MobiDB-lite"/>
    </source>
</evidence>
<dbReference type="PANTHER" id="PTHR46737:SF3">
    <property type="entry name" value="OXIDOREDUCTASE_TRANSITION METAL ION-BINDING PROTEIN (DUF3531)"/>
    <property type="match status" value="1"/>
</dbReference>
<gene>
    <name evidence="2" type="ORF">Scep_024578</name>
</gene>
<feature type="compositionally biased region" description="Basic and acidic residues" evidence="1">
    <location>
        <begin position="151"/>
        <end position="162"/>
    </location>
</feature>
<dbReference type="EMBL" id="JBBNAG010000010">
    <property type="protein sequence ID" value="KAK9101148.1"/>
    <property type="molecule type" value="Genomic_DNA"/>
</dbReference>
<keyword evidence="3" id="KW-1185">Reference proteome</keyword>
<name>A0AAP0F290_9MAGN</name>
<dbReference type="PANTHER" id="PTHR46737">
    <property type="entry name" value="OS02G0827600 PROTEIN"/>
    <property type="match status" value="1"/>
</dbReference>
<sequence>MCSGRVCLNLGLGSETHLQNLQKMLLFPTRAYPSLLHLQQNLIFSNSSHKPKPKPSFFSSPPTLISSPLNSSKILPSKPNQIKHIKAQKPQNNIQTSESEQEEEYDEEEYEEEEDEKGFSSSNGGFRGRGEERDYDRDPEFGEILGGFIDDPQKAHARVENRLRKKRSKVLHTKTGSGTPMKVRFNK</sequence>
<feature type="compositionally biased region" description="Polar residues" evidence="1">
    <location>
        <begin position="63"/>
        <end position="80"/>
    </location>
</feature>
<organism evidence="2 3">
    <name type="scientific">Stephania cephalantha</name>
    <dbReference type="NCBI Taxonomy" id="152367"/>
    <lineage>
        <taxon>Eukaryota</taxon>
        <taxon>Viridiplantae</taxon>
        <taxon>Streptophyta</taxon>
        <taxon>Embryophyta</taxon>
        <taxon>Tracheophyta</taxon>
        <taxon>Spermatophyta</taxon>
        <taxon>Magnoliopsida</taxon>
        <taxon>Ranunculales</taxon>
        <taxon>Menispermaceae</taxon>
        <taxon>Menispermoideae</taxon>
        <taxon>Cissampelideae</taxon>
        <taxon>Stephania</taxon>
    </lineage>
</organism>
<evidence type="ECO:0000313" key="2">
    <source>
        <dbReference type="EMBL" id="KAK9101148.1"/>
    </source>
</evidence>
<evidence type="ECO:0000313" key="3">
    <source>
        <dbReference type="Proteomes" id="UP001419268"/>
    </source>
</evidence>
<feature type="compositionally biased region" description="Acidic residues" evidence="1">
    <location>
        <begin position="99"/>
        <end position="116"/>
    </location>
</feature>
<feature type="region of interest" description="Disordered" evidence="1">
    <location>
        <begin position="47"/>
        <end position="187"/>
    </location>
</feature>